<name>A0ABU0W2G2_9RHOB</name>
<accession>A0ABU0W2G2</accession>
<dbReference type="Proteomes" id="UP001239680">
    <property type="component" value="Unassembled WGS sequence"/>
</dbReference>
<dbReference type="Pfam" id="PF01051">
    <property type="entry name" value="Rep3_N"/>
    <property type="match status" value="1"/>
</dbReference>
<feature type="domain" description="Initiator Rep protein WH1" evidence="2">
    <location>
        <begin position="35"/>
        <end position="165"/>
    </location>
</feature>
<comment type="similarity">
    <text evidence="1">Belongs to the initiator RepB protein family.</text>
</comment>
<evidence type="ECO:0000313" key="4">
    <source>
        <dbReference type="Proteomes" id="UP001239680"/>
    </source>
</evidence>
<evidence type="ECO:0000256" key="1">
    <source>
        <dbReference type="ARBA" id="ARBA00038283"/>
    </source>
</evidence>
<dbReference type="InterPro" id="IPR036388">
    <property type="entry name" value="WH-like_DNA-bd_sf"/>
</dbReference>
<sequence length="337" mass="37496">MGKTLEVAADRAFDQTKTVLPAEVARGFYMRNAPSLQALKLMHLMIATAGGRMADEVEHRIRLSDIRKIDGMRNHDRASLTPLFGELAAAVLTHDDPDKMVVTIGGLLDEAKIDYRHEASGDLLVSWWFRRTFRRMASESNHWAILDRQTVFHLGSKYSVLLFQHVASLVNLDHIQSKTFTVQELRALLGVPEGKLDRFADLNRRAIQPSIAEINQLSRLTLTATPNKIGRTVASVTISWQVKEDPIEAKKELARPKAGRTARREGTVEAQVRVFPASGSIAYGAHWTGLKQAAGCNMDNGLIADKFRAWCKDKGIALDAPSIEQAFRNFCAKVGRV</sequence>
<dbReference type="RefSeq" id="WP_306681927.1">
    <property type="nucleotide sequence ID" value="NZ_JAVDBT010000032.1"/>
</dbReference>
<evidence type="ECO:0000313" key="3">
    <source>
        <dbReference type="EMBL" id="MDQ2068216.1"/>
    </source>
</evidence>
<evidence type="ECO:0000259" key="2">
    <source>
        <dbReference type="Pfam" id="PF01051"/>
    </source>
</evidence>
<gene>
    <name evidence="3" type="ORF">Q9295_17765</name>
</gene>
<dbReference type="Gene3D" id="1.10.10.10">
    <property type="entry name" value="Winged helix-like DNA-binding domain superfamily/Winged helix DNA-binding domain"/>
    <property type="match status" value="1"/>
</dbReference>
<dbReference type="InterPro" id="IPR036390">
    <property type="entry name" value="WH_DNA-bd_sf"/>
</dbReference>
<reference evidence="3 4" key="1">
    <citation type="submission" date="2023-08" db="EMBL/GenBank/DDBJ databases">
        <title>Characterization of two Paracoccaceae strains isolated from Phycosphere and proposal of Xinfangfangia lacusdiani sp. nov.</title>
        <authorList>
            <person name="Deng Y."/>
            <person name="Zhang Y.Q."/>
        </authorList>
    </citation>
    <scope>NUCLEOTIDE SEQUENCE [LARGE SCALE GENOMIC DNA]</scope>
    <source>
        <strain evidence="3 4">CPCC 101601</strain>
    </source>
</reference>
<proteinExistence type="inferred from homology"/>
<keyword evidence="4" id="KW-1185">Reference proteome</keyword>
<dbReference type="Pfam" id="PF21205">
    <property type="entry name" value="Rep3_C"/>
    <property type="match status" value="1"/>
</dbReference>
<dbReference type="EMBL" id="JAVDBT010000032">
    <property type="protein sequence ID" value="MDQ2068216.1"/>
    <property type="molecule type" value="Genomic_DNA"/>
</dbReference>
<dbReference type="InterPro" id="IPR000525">
    <property type="entry name" value="Initiator_Rep_WH1"/>
</dbReference>
<comment type="caution">
    <text evidence="3">The sequence shown here is derived from an EMBL/GenBank/DDBJ whole genome shotgun (WGS) entry which is preliminary data.</text>
</comment>
<dbReference type="SUPFAM" id="SSF46785">
    <property type="entry name" value="Winged helix' DNA-binding domain"/>
    <property type="match status" value="1"/>
</dbReference>
<protein>
    <submittedName>
        <fullName evidence="3">Replication initiation protein</fullName>
    </submittedName>
</protein>
<organism evidence="3 4">
    <name type="scientific">Pseudogemmobacter lacusdianii</name>
    <dbReference type="NCBI Taxonomy" id="3069608"/>
    <lineage>
        <taxon>Bacteria</taxon>
        <taxon>Pseudomonadati</taxon>
        <taxon>Pseudomonadota</taxon>
        <taxon>Alphaproteobacteria</taxon>
        <taxon>Rhodobacterales</taxon>
        <taxon>Paracoccaceae</taxon>
        <taxon>Pseudogemmobacter</taxon>
    </lineage>
</organism>